<dbReference type="RefSeq" id="WP_341672173.1">
    <property type="nucleotide sequence ID" value="NZ_JBBYHV010000001.1"/>
</dbReference>
<name>A0ABU9IBN3_9SPHN</name>
<proteinExistence type="predicted"/>
<keyword evidence="4" id="KW-1185">Reference proteome</keyword>
<keyword evidence="1" id="KW-0472">Membrane</keyword>
<sequence>MTLDQGLDEIEQRRTTRVLIIDLSTTGMRIQTSASFQIGENIELVLPEAGPITATIVREAYSDFGYEFGVAFDEPIGAAVVSAVQLAAPAFAPPTPDDSKDHWVHEAQAKYPDVQPISNLILVILLTIAVLVLGGLLYGIGFLTFSE</sequence>
<comment type="caution">
    <text evidence="3">The sequence shown here is derived from an EMBL/GenBank/DDBJ whole genome shotgun (WGS) entry which is preliminary data.</text>
</comment>
<organism evidence="3 4">
    <name type="scientific">Aurantiacibacter gilvus</name>
    <dbReference type="NCBI Taxonomy" id="3139141"/>
    <lineage>
        <taxon>Bacteria</taxon>
        <taxon>Pseudomonadati</taxon>
        <taxon>Pseudomonadota</taxon>
        <taxon>Alphaproteobacteria</taxon>
        <taxon>Sphingomonadales</taxon>
        <taxon>Erythrobacteraceae</taxon>
        <taxon>Aurantiacibacter</taxon>
    </lineage>
</organism>
<feature type="transmembrane region" description="Helical" evidence="1">
    <location>
        <begin position="120"/>
        <end position="145"/>
    </location>
</feature>
<dbReference type="InterPro" id="IPR009875">
    <property type="entry name" value="PilZ_domain"/>
</dbReference>
<feature type="domain" description="PilZ" evidence="2">
    <location>
        <begin position="16"/>
        <end position="76"/>
    </location>
</feature>
<keyword evidence="1" id="KW-0812">Transmembrane</keyword>
<evidence type="ECO:0000313" key="3">
    <source>
        <dbReference type="EMBL" id="MEL1249640.1"/>
    </source>
</evidence>
<keyword evidence="1" id="KW-1133">Transmembrane helix</keyword>
<evidence type="ECO:0000259" key="2">
    <source>
        <dbReference type="Pfam" id="PF07238"/>
    </source>
</evidence>
<accession>A0ABU9IBN3</accession>
<dbReference type="EMBL" id="JBBYHV010000001">
    <property type="protein sequence ID" value="MEL1249640.1"/>
    <property type="molecule type" value="Genomic_DNA"/>
</dbReference>
<gene>
    <name evidence="3" type="ORF">AAEO60_03040</name>
</gene>
<dbReference type="Pfam" id="PF07238">
    <property type="entry name" value="PilZ"/>
    <property type="match status" value="1"/>
</dbReference>
<protein>
    <submittedName>
        <fullName evidence="3">PilZ domain-containing protein</fullName>
    </submittedName>
</protein>
<dbReference type="Proteomes" id="UP001497045">
    <property type="component" value="Unassembled WGS sequence"/>
</dbReference>
<reference evidence="3 4" key="1">
    <citation type="submission" date="2024-04" db="EMBL/GenBank/DDBJ databases">
        <title>Aurantiacibacter sp. DGU6 16S ribosomal RNA gene Genome sequencing and assembly.</title>
        <authorList>
            <person name="Park S."/>
        </authorList>
    </citation>
    <scope>NUCLEOTIDE SEQUENCE [LARGE SCALE GENOMIC DNA]</scope>
    <source>
        <strain evidence="3 4">DGU6</strain>
    </source>
</reference>
<evidence type="ECO:0000256" key="1">
    <source>
        <dbReference type="SAM" id="Phobius"/>
    </source>
</evidence>
<evidence type="ECO:0000313" key="4">
    <source>
        <dbReference type="Proteomes" id="UP001497045"/>
    </source>
</evidence>
<dbReference type="SUPFAM" id="SSF141371">
    <property type="entry name" value="PilZ domain-like"/>
    <property type="match status" value="1"/>
</dbReference>